<dbReference type="SUPFAM" id="SSF50037">
    <property type="entry name" value="C-terminal domain of transcriptional repressors"/>
    <property type="match status" value="1"/>
</dbReference>
<evidence type="ECO:0000259" key="2">
    <source>
        <dbReference type="SMART" id="SM00899"/>
    </source>
</evidence>
<dbReference type="RefSeq" id="WP_256133169.1">
    <property type="nucleotide sequence ID" value="NZ_JANFXK010000018.1"/>
</dbReference>
<feature type="domain" description="Ferrous iron transporter FeoA-like" evidence="2">
    <location>
        <begin position="1"/>
        <end position="69"/>
    </location>
</feature>
<dbReference type="InterPro" id="IPR007167">
    <property type="entry name" value="Fe-transptr_FeoA-like"/>
</dbReference>
<protein>
    <submittedName>
        <fullName evidence="3">Ferrous iron transport protein A</fullName>
    </submittedName>
</protein>
<dbReference type="Gene3D" id="2.30.30.90">
    <property type="match status" value="1"/>
</dbReference>
<dbReference type="Pfam" id="PF04023">
    <property type="entry name" value="FeoA"/>
    <property type="match status" value="1"/>
</dbReference>
<evidence type="ECO:0000313" key="3">
    <source>
        <dbReference type="EMBL" id="MCQ4637978.1"/>
    </source>
</evidence>
<dbReference type="SMART" id="SM00899">
    <property type="entry name" value="FeoA"/>
    <property type="match status" value="1"/>
</dbReference>
<dbReference type="EMBL" id="JANFXK010000018">
    <property type="protein sequence ID" value="MCQ4637978.1"/>
    <property type="molecule type" value="Genomic_DNA"/>
</dbReference>
<dbReference type="PANTHER" id="PTHR43151:SF1">
    <property type="entry name" value="SSR2333 PROTEIN"/>
    <property type="match status" value="1"/>
</dbReference>
<dbReference type="InterPro" id="IPR053184">
    <property type="entry name" value="FeoA-like"/>
</dbReference>
<reference evidence="3 4" key="1">
    <citation type="submission" date="2022-06" db="EMBL/GenBank/DDBJ databases">
        <title>Isolation of gut microbiota from human fecal samples.</title>
        <authorList>
            <person name="Pamer E.G."/>
            <person name="Barat B."/>
            <person name="Waligurski E."/>
            <person name="Medina S."/>
            <person name="Paddock L."/>
            <person name="Mostad J."/>
        </authorList>
    </citation>
    <scope>NUCLEOTIDE SEQUENCE [LARGE SCALE GENOMIC DNA]</scope>
    <source>
        <strain evidence="3 4">SL.3.17</strain>
    </source>
</reference>
<evidence type="ECO:0000313" key="4">
    <source>
        <dbReference type="Proteomes" id="UP001524502"/>
    </source>
</evidence>
<proteinExistence type="predicted"/>
<dbReference type="InterPro" id="IPR008988">
    <property type="entry name" value="Transcriptional_repressor_C"/>
</dbReference>
<comment type="caution">
    <text evidence="3">The sequence shown here is derived from an EMBL/GenBank/DDBJ whole genome shotgun (WGS) entry which is preliminary data.</text>
</comment>
<accession>A0ABT1RRZ7</accession>
<name>A0ABT1RRZ7_9FIRM</name>
<organism evidence="3 4">
    <name type="scientific">Anaerovorax odorimutans</name>
    <dbReference type="NCBI Taxonomy" id="109327"/>
    <lineage>
        <taxon>Bacteria</taxon>
        <taxon>Bacillati</taxon>
        <taxon>Bacillota</taxon>
        <taxon>Clostridia</taxon>
        <taxon>Peptostreptococcales</taxon>
        <taxon>Anaerovoracaceae</taxon>
        <taxon>Anaerovorax</taxon>
    </lineage>
</organism>
<keyword evidence="4" id="KW-1185">Reference proteome</keyword>
<evidence type="ECO:0000256" key="1">
    <source>
        <dbReference type="ARBA" id="ARBA00023004"/>
    </source>
</evidence>
<keyword evidence="1" id="KW-0408">Iron</keyword>
<dbReference type="PANTHER" id="PTHR43151">
    <property type="entry name" value="FEOA FAMILY PROTEIN"/>
    <property type="match status" value="1"/>
</dbReference>
<sequence length="69" mass="7698">MPLTMIRTGESGKIRRISGKDESRRFLNNLGFVEGETVTVVSYLAGNMILNVKDTRVALDKSMAKRIIV</sequence>
<gene>
    <name evidence="3" type="ORF">NE619_14675</name>
</gene>
<dbReference type="InterPro" id="IPR038157">
    <property type="entry name" value="FeoA_core_dom"/>
</dbReference>
<dbReference type="Proteomes" id="UP001524502">
    <property type="component" value="Unassembled WGS sequence"/>
</dbReference>